<evidence type="ECO:0000259" key="10">
    <source>
        <dbReference type="PROSITE" id="PS50880"/>
    </source>
</evidence>
<dbReference type="GO" id="GO:0003917">
    <property type="term" value="F:DNA topoisomerase type I (single strand cut, ATP-independent) activity"/>
    <property type="evidence" value="ECO:0007669"/>
    <property type="project" value="UniProtKB-EC"/>
</dbReference>
<dbReference type="SUPFAM" id="SSF56712">
    <property type="entry name" value="Prokaryotic type I DNA topoisomerase"/>
    <property type="match status" value="1"/>
</dbReference>
<evidence type="ECO:0000259" key="11">
    <source>
        <dbReference type="PROSITE" id="PS52039"/>
    </source>
</evidence>
<dbReference type="GO" id="GO:0006265">
    <property type="term" value="P:DNA topological change"/>
    <property type="evidence" value="ECO:0007669"/>
    <property type="project" value="InterPro"/>
</dbReference>
<evidence type="ECO:0000256" key="3">
    <source>
        <dbReference type="ARBA" id="ARBA00012891"/>
    </source>
</evidence>
<evidence type="ECO:0000256" key="5">
    <source>
        <dbReference type="ARBA" id="ARBA00022842"/>
    </source>
</evidence>
<dbReference type="InterPro" id="IPR013825">
    <property type="entry name" value="Topo_IA_cen_sub2"/>
</dbReference>
<dbReference type="PROSITE" id="PS00396">
    <property type="entry name" value="TOPO_IA_1"/>
    <property type="match status" value="1"/>
</dbReference>
<dbReference type="Gene3D" id="1.10.290.10">
    <property type="entry name" value="Topoisomerase I, domain 4"/>
    <property type="match status" value="1"/>
</dbReference>
<dbReference type="InterPro" id="IPR000380">
    <property type="entry name" value="Topo_IA"/>
</dbReference>
<name>A0A6J6IY77_9ZZZZ</name>
<dbReference type="NCBIfam" id="TIGR01051">
    <property type="entry name" value="topA_bact"/>
    <property type="match status" value="1"/>
</dbReference>
<dbReference type="Pfam" id="PF13368">
    <property type="entry name" value="Toprim_C_rpt"/>
    <property type="match status" value="4"/>
</dbReference>
<sequence length="900" mass="99113">MSGTNKLVIVESPAKAKTIAKYLGDDYTVMASIGHIRDLIDPKNLPPEEKKKKGSLAKFSIDIENDFEPYYAISAGKSKTVAELKKALTEADELFLATDEDREGEAIAWHLLQVLKPKVPVKRMVFHEITKSAIQEALGKTRDVDQNLVQAQETRRVVDRLYGYEVSPVLWRKINRGLSAGRVQSPAMRLVVERERERMAFVSGSYHDVKALFTTNVGKEQDFEAKLLSIDGKRIASGDAFNDKGEIKDGVLLLDQDAAEKLAVAMRASDIKVKVESVESKPSTRRPAAPFTTSTLQQEASRKLRMSAKQTMDTAQSLYQDGHITYMRTDSPVLSTQAIQAARNLAVEMFGKDSVPDAPRVYTGKNKNAQEAHEAIRPAGESFVHPSDLPMSMSTRSKDLYELIWKRTMASQMADAKVSTTTAKILVGPLEAGSSAEFSASGTVVLFKGFMAAYEEGRDVEREEEDDSEKESKLPALTVGQELSVVEVTAKDHQTLPPARYTEASLVKALEEDGIGRPSTYAAILSTIINKGYVVKRGQALVPEWIAFTVTRFLEENFVKLVDYAFTAQMEENLDQIAAGELDRSDWLKKFYFGTDDEDGLHDTVQNVGDSDPKAVNSIYLAENITLRTGKFGPYIETMVEPGSEGADENGRRIVNIPEGLAPDELTVARAQELIDAPIITDRIMGQDPTTGYDILFKDGRYGPYVLLEDPNAEKPKTASLFKSMSPDTFTFDQAVQLLSLPRTIGLDPETETPITAQNGKFGPYLKKGTDSRSLTSEDQIFSLTLEESLELYKLPKYGGRRTAATPLKEFGEDPASGLAVFAKTGQFGDYVTDGAINATIPKDEKLEELSPDQAFELLAIRREKLGLEPGQTAPKAGRASKKIAAPKKTVKAGATRKKK</sequence>
<dbReference type="EMBL" id="CAEZVM010000011">
    <property type="protein sequence ID" value="CAB4629213.1"/>
    <property type="molecule type" value="Genomic_DNA"/>
</dbReference>
<dbReference type="PROSITE" id="PS52039">
    <property type="entry name" value="TOPO_IA_2"/>
    <property type="match status" value="1"/>
</dbReference>
<dbReference type="GO" id="GO:0046872">
    <property type="term" value="F:metal ion binding"/>
    <property type="evidence" value="ECO:0007669"/>
    <property type="project" value="UniProtKB-KW"/>
</dbReference>
<dbReference type="InterPro" id="IPR023405">
    <property type="entry name" value="Topo_IA_core_domain"/>
</dbReference>
<dbReference type="InterPro" id="IPR013826">
    <property type="entry name" value="Topo_IA_cen_sub3"/>
</dbReference>
<dbReference type="SMART" id="SM00436">
    <property type="entry name" value="TOP1Bc"/>
    <property type="match status" value="1"/>
</dbReference>
<proteinExistence type="inferred from homology"/>
<evidence type="ECO:0000256" key="2">
    <source>
        <dbReference type="ARBA" id="ARBA00009446"/>
    </source>
</evidence>
<keyword evidence="8" id="KW-0413">Isomerase</keyword>
<organism evidence="12">
    <name type="scientific">freshwater metagenome</name>
    <dbReference type="NCBI Taxonomy" id="449393"/>
    <lineage>
        <taxon>unclassified sequences</taxon>
        <taxon>metagenomes</taxon>
        <taxon>ecological metagenomes</taxon>
    </lineage>
</organism>
<protein>
    <recommendedName>
        <fullName evidence="3">DNA topoisomerase</fullName>
        <ecNumber evidence="3">5.6.2.1</ecNumber>
    </recommendedName>
</protein>
<keyword evidence="4" id="KW-0479">Metal-binding</keyword>
<keyword evidence="6" id="KW-0799">Topoisomerase</keyword>
<dbReference type="CDD" id="cd03363">
    <property type="entry name" value="TOPRIM_TopoIA_TopoI"/>
    <property type="match status" value="1"/>
</dbReference>
<dbReference type="Pfam" id="PF01131">
    <property type="entry name" value="Topoisom_bac"/>
    <property type="match status" value="1"/>
</dbReference>
<keyword evidence="7" id="KW-0238">DNA-binding</keyword>
<dbReference type="InterPro" id="IPR003601">
    <property type="entry name" value="Topo_IA_2"/>
</dbReference>
<dbReference type="InterPro" id="IPR003602">
    <property type="entry name" value="Topo_IA_DNA-bd_dom"/>
</dbReference>
<dbReference type="Gene3D" id="1.10.460.10">
    <property type="entry name" value="Topoisomerase I, domain 2"/>
    <property type="match status" value="1"/>
</dbReference>
<feature type="region of interest" description="Disordered" evidence="9">
    <location>
        <begin position="867"/>
        <end position="900"/>
    </location>
</feature>
<dbReference type="SMART" id="SM00437">
    <property type="entry name" value="TOP1Ac"/>
    <property type="match status" value="1"/>
</dbReference>
<reference evidence="12" key="1">
    <citation type="submission" date="2020-05" db="EMBL/GenBank/DDBJ databases">
        <authorList>
            <person name="Chiriac C."/>
            <person name="Salcher M."/>
            <person name="Ghai R."/>
            <person name="Kavagutti S V."/>
        </authorList>
    </citation>
    <scope>NUCLEOTIDE SEQUENCE</scope>
</reference>
<dbReference type="InterPro" id="IPR005733">
    <property type="entry name" value="TopoI_bac-type"/>
</dbReference>
<dbReference type="Gene3D" id="2.70.20.10">
    <property type="entry name" value="Topoisomerase I, domain 3"/>
    <property type="match status" value="1"/>
</dbReference>
<evidence type="ECO:0000313" key="12">
    <source>
        <dbReference type="EMBL" id="CAB4629213.1"/>
    </source>
</evidence>
<dbReference type="PANTHER" id="PTHR42785">
    <property type="entry name" value="DNA TOPOISOMERASE, TYPE IA, CORE"/>
    <property type="match status" value="1"/>
</dbReference>
<feature type="compositionally biased region" description="Basic residues" evidence="9">
    <location>
        <begin position="879"/>
        <end position="900"/>
    </location>
</feature>
<dbReference type="PANTHER" id="PTHR42785:SF1">
    <property type="entry name" value="DNA TOPOISOMERASE"/>
    <property type="match status" value="1"/>
</dbReference>
<dbReference type="InterPro" id="IPR013497">
    <property type="entry name" value="Topo_IA_cen"/>
</dbReference>
<dbReference type="CDD" id="cd00186">
    <property type="entry name" value="TOP1Ac"/>
    <property type="match status" value="1"/>
</dbReference>
<dbReference type="InterPro" id="IPR034149">
    <property type="entry name" value="TOPRIM_TopoI"/>
</dbReference>
<comment type="catalytic activity">
    <reaction evidence="1">
        <text>ATP-independent breakage of single-stranded DNA, followed by passage and rejoining.</text>
        <dbReference type="EC" id="5.6.2.1"/>
    </reaction>
</comment>
<keyword evidence="5" id="KW-0460">Magnesium</keyword>
<dbReference type="AlphaFoldDB" id="A0A6J6IY77"/>
<dbReference type="InterPro" id="IPR013824">
    <property type="entry name" value="Topo_IA_cen_sub1"/>
</dbReference>
<dbReference type="InterPro" id="IPR028612">
    <property type="entry name" value="Topoisom_1_IA"/>
</dbReference>
<dbReference type="EC" id="5.6.2.1" evidence="3"/>
<dbReference type="InterPro" id="IPR023406">
    <property type="entry name" value="Topo_IA_AS"/>
</dbReference>
<feature type="domain" description="Toprim" evidence="10">
    <location>
        <begin position="5"/>
        <end position="130"/>
    </location>
</feature>
<dbReference type="HAMAP" id="MF_00952">
    <property type="entry name" value="Topoisom_1_prok"/>
    <property type="match status" value="1"/>
</dbReference>
<dbReference type="InterPro" id="IPR025589">
    <property type="entry name" value="Toprim_C_rpt"/>
</dbReference>
<dbReference type="InterPro" id="IPR006171">
    <property type="entry name" value="TOPRIM_dom"/>
</dbReference>
<accession>A0A6J6IY77</accession>
<evidence type="ECO:0000256" key="6">
    <source>
        <dbReference type="ARBA" id="ARBA00023029"/>
    </source>
</evidence>
<evidence type="ECO:0000256" key="8">
    <source>
        <dbReference type="ARBA" id="ARBA00023235"/>
    </source>
</evidence>
<feature type="domain" description="Topo IA-type catalytic" evidence="11">
    <location>
        <begin position="145"/>
        <end position="599"/>
    </location>
</feature>
<gene>
    <name evidence="12" type="ORF">UFOPK2032_00467</name>
</gene>
<evidence type="ECO:0000256" key="4">
    <source>
        <dbReference type="ARBA" id="ARBA00022723"/>
    </source>
</evidence>
<dbReference type="Gene3D" id="3.40.50.140">
    <property type="match status" value="1"/>
</dbReference>
<dbReference type="PROSITE" id="PS50880">
    <property type="entry name" value="TOPRIM"/>
    <property type="match status" value="1"/>
</dbReference>
<dbReference type="Pfam" id="PF01751">
    <property type="entry name" value="Toprim"/>
    <property type="match status" value="1"/>
</dbReference>
<dbReference type="GO" id="GO:0003677">
    <property type="term" value="F:DNA binding"/>
    <property type="evidence" value="ECO:0007669"/>
    <property type="project" value="UniProtKB-KW"/>
</dbReference>
<evidence type="ECO:0000256" key="7">
    <source>
        <dbReference type="ARBA" id="ARBA00023125"/>
    </source>
</evidence>
<dbReference type="SMART" id="SM00493">
    <property type="entry name" value="TOPRIM"/>
    <property type="match status" value="1"/>
</dbReference>
<evidence type="ECO:0000256" key="1">
    <source>
        <dbReference type="ARBA" id="ARBA00000213"/>
    </source>
</evidence>
<dbReference type="PRINTS" id="PR00417">
    <property type="entry name" value="PRTPISMRASEI"/>
</dbReference>
<evidence type="ECO:0000256" key="9">
    <source>
        <dbReference type="SAM" id="MobiDB-lite"/>
    </source>
</evidence>
<comment type="similarity">
    <text evidence="2">Belongs to the type IA topoisomerase family.</text>
</comment>